<dbReference type="InterPro" id="IPR047603">
    <property type="entry name" value="FxsC_N"/>
</dbReference>
<dbReference type="InterPro" id="IPR035897">
    <property type="entry name" value="Toll_tir_struct_dom_sf"/>
</dbReference>
<dbReference type="EMBL" id="SHKK01000001">
    <property type="protein sequence ID" value="RZT76971.1"/>
    <property type="molecule type" value="Genomic_DNA"/>
</dbReference>
<evidence type="ECO:0000313" key="4">
    <source>
        <dbReference type="Proteomes" id="UP000293781"/>
    </source>
</evidence>
<keyword evidence="4" id="KW-1185">Reference proteome</keyword>
<reference evidence="3 4" key="1">
    <citation type="submission" date="2019-02" db="EMBL/GenBank/DDBJ databases">
        <title>Sequencing the genomes of 1000 actinobacteria strains.</title>
        <authorList>
            <person name="Klenk H.-P."/>
        </authorList>
    </citation>
    <scope>NUCLEOTIDE SEQUENCE [LARGE SCALE GENOMIC DNA]</scope>
    <source>
        <strain evidence="3 4">DSM 45888</strain>
    </source>
</reference>
<dbReference type="InterPro" id="IPR026367">
    <property type="entry name" value="FxsC_C"/>
</dbReference>
<dbReference type="AlphaFoldDB" id="A0A4Q7UAJ8"/>
<protein>
    <submittedName>
        <fullName evidence="3">FxsC-like protein</fullName>
    </submittedName>
</protein>
<dbReference type="OrthoDB" id="9150238at2"/>
<feature type="region of interest" description="Disordered" evidence="1">
    <location>
        <begin position="384"/>
        <end position="424"/>
    </location>
</feature>
<dbReference type="NCBIfam" id="NF040588">
    <property type="entry name" value="FxsC_Nterm"/>
    <property type="match status" value="1"/>
</dbReference>
<dbReference type="NCBIfam" id="TIGR04276">
    <property type="entry name" value="FxsC_Cterm"/>
    <property type="match status" value="1"/>
</dbReference>
<accession>A0A4Q7UAJ8</accession>
<evidence type="ECO:0000313" key="3">
    <source>
        <dbReference type="EMBL" id="RZT76971.1"/>
    </source>
</evidence>
<comment type="caution">
    <text evidence="3">The sequence shown here is derived from an EMBL/GenBank/DDBJ whole genome shotgun (WGS) entry which is preliminary data.</text>
</comment>
<dbReference type="GO" id="GO:0007165">
    <property type="term" value="P:signal transduction"/>
    <property type="evidence" value="ECO:0007669"/>
    <property type="project" value="InterPro"/>
</dbReference>
<dbReference type="Proteomes" id="UP000293781">
    <property type="component" value="Unassembled WGS sequence"/>
</dbReference>
<dbReference type="SUPFAM" id="SSF52200">
    <property type="entry name" value="Toll/Interleukin receptor TIR domain"/>
    <property type="match status" value="1"/>
</dbReference>
<dbReference type="InterPro" id="IPR000157">
    <property type="entry name" value="TIR_dom"/>
</dbReference>
<sequence length="424" mass="46164">MSPPTGRRRPASRGTYFFLSYAHSAPAPGARADADADAWVRKFFTDLTDEVRRQARPVAGMRIGFFDQDIPLGADWKAALAEALGDAEVFVPLYSPGYFSRPWALGEQESFRARLAAAGPARATAGHLTPVLWIPFPPWETHPELDAALDLARDVPEYAENGLRALHMLDSYKGPYRLLLSRLASRIVHTAERRPMGPSRAPGLDEVVRPTPTDPDLVVAVLAPTRDRLPTGRDPAGYAASSRLWRPYGRSQQLPAAEYAASTAERLGLSARTEDFAQASALLDRRPAVLLVDPWIAATPDAAAVLARMLSGLREWVVPLVVTDDDSQDATRRATEVTQLLQNAGLPQVKRACSMREFVDLMPALVTEARRQFLKYGPVVPFEPPGEPVPSLRDGFPAAGSTVPTDPASPPADPGPPRPHGEDR</sequence>
<evidence type="ECO:0000256" key="1">
    <source>
        <dbReference type="SAM" id="MobiDB-lite"/>
    </source>
</evidence>
<evidence type="ECO:0000259" key="2">
    <source>
        <dbReference type="Pfam" id="PF13676"/>
    </source>
</evidence>
<name>A0A4Q7UAJ8_9ACTN</name>
<dbReference type="Pfam" id="PF13676">
    <property type="entry name" value="TIR_2"/>
    <property type="match status" value="1"/>
</dbReference>
<feature type="domain" description="TIR" evidence="2">
    <location>
        <begin position="17"/>
        <end position="133"/>
    </location>
</feature>
<gene>
    <name evidence="3" type="ORF">EV382_0103</name>
</gene>
<dbReference type="Gene3D" id="3.40.50.10140">
    <property type="entry name" value="Toll/interleukin-1 receptor homology (TIR) domain"/>
    <property type="match status" value="1"/>
</dbReference>
<feature type="compositionally biased region" description="Pro residues" evidence="1">
    <location>
        <begin position="407"/>
        <end position="418"/>
    </location>
</feature>
<dbReference type="RefSeq" id="WP_130399708.1">
    <property type="nucleotide sequence ID" value="NZ_JBEZZO010000030.1"/>
</dbReference>
<organism evidence="3 4">
    <name type="scientific">Micromonospora violae</name>
    <dbReference type="NCBI Taxonomy" id="1278207"/>
    <lineage>
        <taxon>Bacteria</taxon>
        <taxon>Bacillati</taxon>
        <taxon>Actinomycetota</taxon>
        <taxon>Actinomycetes</taxon>
        <taxon>Micromonosporales</taxon>
        <taxon>Micromonosporaceae</taxon>
        <taxon>Micromonospora</taxon>
    </lineage>
</organism>
<proteinExistence type="predicted"/>